<comment type="caution">
    <text evidence="1">The sequence shown here is derived from an EMBL/GenBank/DDBJ whole genome shotgun (WGS) entry which is preliminary data.</text>
</comment>
<name>A0A2U1SQ06_METSR</name>
<dbReference type="InterPro" id="IPR009367">
    <property type="entry name" value="Elm1-like"/>
</dbReference>
<organism evidence="1 2">
    <name type="scientific">Methylosinus sporium</name>
    <dbReference type="NCBI Taxonomy" id="428"/>
    <lineage>
        <taxon>Bacteria</taxon>
        <taxon>Pseudomonadati</taxon>
        <taxon>Pseudomonadota</taxon>
        <taxon>Alphaproteobacteria</taxon>
        <taxon>Hyphomicrobiales</taxon>
        <taxon>Methylocystaceae</taxon>
        <taxon>Methylosinus</taxon>
    </lineage>
</organism>
<sequence length="390" mass="41739">MRAPPAVQYSADRFGHSSDPAISPALATGVLSDTLWPGHLLPRAGEGRAQTAWVLSDTRAGHEVQSLGIADALGLSPRLIRLAPRGLIAALAPFGPIDPREAKLLAPPYPDLVIACGRRTIPYMRHVKRASGGAVFTVYVNRPASGLGTADVIVAPRHDGLVGENVIAPLAPANRLTPQRLAEARAALDPRVAALPEPRVGLLIGGDSRHFRFSERDAERLLADVGAMLDQGWSVAATVSRRTPARLVEALRERLVGPHPTPLRGATFSHEWEKEARAFLWAGDGENPYLSILAGSQALLVTADSVNMVAEAATTGAQVHVFEPEGGAAKIAAFLDALEQRGALRRWRGRLEHWRYEPLNETPAIAEEIARRYAAFRGAAPVLLHGSCAS</sequence>
<protein>
    <recommendedName>
        <fullName evidence="3">Nucleoside-diphosphate sugar epimerase</fullName>
    </recommendedName>
</protein>
<dbReference type="OrthoDB" id="272235at2"/>
<accession>A0A2U1SQ06</accession>
<proteinExistence type="predicted"/>
<reference evidence="1 2" key="1">
    <citation type="journal article" date="2018" name="Appl. Microbiol. Biotechnol.">
        <title>Co-cultivation of the strictly anaerobic methanogen Methanosarcina barkeri with aerobic methanotrophs in an oxygen-limited membrane bioreactor.</title>
        <authorList>
            <person name="In 't Zandt M.H."/>
            <person name="van den Bosch T.J.M."/>
            <person name="Rijkers R."/>
            <person name="van Kessel M.A.H.J."/>
            <person name="Jetten M.S.M."/>
            <person name="Welte C.U."/>
        </authorList>
    </citation>
    <scope>NUCLEOTIDE SEQUENCE [LARGE SCALE GENOMIC DNA]</scope>
    <source>
        <strain evidence="1 2">DSM 17706</strain>
    </source>
</reference>
<dbReference type="PANTHER" id="PTHR33986">
    <property type="entry name" value="OS02G0535700 PROTEIN"/>
    <property type="match status" value="1"/>
</dbReference>
<evidence type="ECO:0000313" key="1">
    <source>
        <dbReference type="EMBL" id="PWB93698.1"/>
    </source>
</evidence>
<dbReference type="PANTHER" id="PTHR33986:SF15">
    <property type="entry name" value="MITOCHONDRIAL FISSION PROTEIN ELM1"/>
    <property type="match status" value="1"/>
</dbReference>
<dbReference type="Pfam" id="PF06258">
    <property type="entry name" value="Mito_fiss_Elm1"/>
    <property type="match status" value="1"/>
</dbReference>
<dbReference type="RefSeq" id="WP_108917491.1">
    <property type="nucleotide sequence ID" value="NZ_BGJY01000009.1"/>
</dbReference>
<keyword evidence="2" id="KW-1185">Reference proteome</keyword>
<evidence type="ECO:0008006" key="3">
    <source>
        <dbReference type="Google" id="ProtNLM"/>
    </source>
</evidence>
<dbReference type="Proteomes" id="UP000245137">
    <property type="component" value="Unassembled WGS sequence"/>
</dbReference>
<dbReference type="AlphaFoldDB" id="A0A2U1SQ06"/>
<evidence type="ECO:0000313" key="2">
    <source>
        <dbReference type="Proteomes" id="UP000245137"/>
    </source>
</evidence>
<dbReference type="EMBL" id="PUIV01000017">
    <property type="protein sequence ID" value="PWB93698.1"/>
    <property type="molecule type" value="Genomic_DNA"/>
</dbReference>
<gene>
    <name evidence="1" type="ORF">C5689_11930</name>
</gene>